<feature type="domain" description="RRM" evidence="2">
    <location>
        <begin position="16"/>
        <end position="93"/>
    </location>
</feature>
<dbReference type="Pfam" id="PF00076">
    <property type="entry name" value="RRM_1"/>
    <property type="match status" value="1"/>
</dbReference>
<dbReference type="Gene3D" id="3.30.70.330">
    <property type="match status" value="1"/>
</dbReference>
<dbReference type="SUPFAM" id="SSF56672">
    <property type="entry name" value="DNA/RNA polymerases"/>
    <property type="match status" value="1"/>
</dbReference>
<dbReference type="SUPFAM" id="SSF56219">
    <property type="entry name" value="DNase I-like"/>
    <property type="match status" value="1"/>
</dbReference>
<dbReference type="PANTHER" id="PTHR33116">
    <property type="entry name" value="REVERSE TRANSCRIPTASE ZINC-BINDING DOMAIN-CONTAINING PROTEIN-RELATED-RELATED"/>
    <property type="match status" value="1"/>
</dbReference>
<keyword evidence="1" id="KW-0694">RNA-binding</keyword>
<dbReference type="Gene3D" id="3.60.10.10">
    <property type="entry name" value="Endonuclease/exonuclease/phosphatase"/>
    <property type="match status" value="1"/>
</dbReference>
<evidence type="ECO:0000259" key="2">
    <source>
        <dbReference type="PROSITE" id="PS50102"/>
    </source>
</evidence>
<dbReference type="CDD" id="cd00590">
    <property type="entry name" value="RRM_SF"/>
    <property type="match status" value="1"/>
</dbReference>
<gene>
    <name evidence="3" type="ORF">Tci_030662</name>
</gene>
<reference evidence="3" key="1">
    <citation type="journal article" date="2019" name="Sci. Rep.">
        <title>Draft genome of Tanacetum cinerariifolium, the natural source of mosquito coil.</title>
        <authorList>
            <person name="Yamashiro T."/>
            <person name="Shiraishi A."/>
            <person name="Satake H."/>
            <person name="Nakayama K."/>
        </authorList>
    </citation>
    <scope>NUCLEOTIDE SEQUENCE</scope>
</reference>
<accession>A0A6L2LEM5</accession>
<dbReference type="EMBL" id="BKCJ010004044">
    <property type="protein sequence ID" value="GEU58684.1"/>
    <property type="molecule type" value="Genomic_DNA"/>
</dbReference>
<keyword evidence="3" id="KW-0548">Nucleotidyltransferase</keyword>
<name>A0A6L2LEM5_TANCI</name>
<dbReference type="CDD" id="cd01650">
    <property type="entry name" value="RT_nLTR_like"/>
    <property type="match status" value="1"/>
</dbReference>
<dbReference type="InterPro" id="IPR000477">
    <property type="entry name" value="RT_dom"/>
</dbReference>
<keyword evidence="3" id="KW-0808">Transferase</keyword>
<evidence type="ECO:0000313" key="3">
    <source>
        <dbReference type="EMBL" id="GEU58684.1"/>
    </source>
</evidence>
<proteinExistence type="predicted"/>
<protein>
    <submittedName>
        <fullName evidence="3">RNA-directed DNA polymerase, eukaryota, reverse transcriptase zinc-binding domain protein</fullName>
    </submittedName>
</protein>
<dbReference type="InterPro" id="IPR035979">
    <property type="entry name" value="RBD_domain_sf"/>
</dbReference>
<dbReference type="SMART" id="SM00360">
    <property type="entry name" value="RRM"/>
    <property type="match status" value="1"/>
</dbReference>
<dbReference type="PROSITE" id="PS50102">
    <property type="entry name" value="RRM"/>
    <property type="match status" value="1"/>
</dbReference>
<dbReference type="SUPFAM" id="SSF54928">
    <property type="entry name" value="RNA-binding domain, RBD"/>
    <property type="match status" value="1"/>
</dbReference>
<dbReference type="InterPro" id="IPR000504">
    <property type="entry name" value="RRM_dom"/>
</dbReference>
<dbReference type="GO" id="GO:0003723">
    <property type="term" value="F:RNA binding"/>
    <property type="evidence" value="ECO:0007669"/>
    <property type="project" value="UniProtKB-UniRule"/>
</dbReference>
<dbReference type="GO" id="GO:0003964">
    <property type="term" value="F:RNA-directed DNA polymerase activity"/>
    <property type="evidence" value="ECO:0007669"/>
    <property type="project" value="UniProtKB-KW"/>
</dbReference>
<dbReference type="InterPro" id="IPR043502">
    <property type="entry name" value="DNA/RNA_pol_sf"/>
</dbReference>
<comment type="caution">
    <text evidence="3">The sequence shown here is derived from an EMBL/GenBank/DDBJ whole genome shotgun (WGS) entry which is preliminary data.</text>
</comment>
<dbReference type="Pfam" id="PF00078">
    <property type="entry name" value="RVT_1"/>
    <property type="match status" value="1"/>
</dbReference>
<dbReference type="InterPro" id="IPR036691">
    <property type="entry name" value="Endo/exonu/phosph_ase_sf"/>
</dbReference>
<dbReference type="PANTHER" id="PTHR33116:SF79">
    <property type="entry name" value="REVERSE TRANSCRIPTASE DOMAIN, ZINC FINGER, CCHC-TYPE-RELATED"/>
    <property type="match status" value="1"/>
</dbReference>
<keyword evidence="3" id="KW-0695">RNA-directed DNA polymerase</keyword>
<evidence type="ECO:0000256" key="1">
    <source>
        <dbReference type="PROSITE-ProRule" id="PRU00176"/>
    </source>
</evidence>
<dbReference type="InterPro" id="IPR012677">
    <property type="entry name" value="Nucleotide-bd_a/b_plait_sf"/>
</dbReference>
<sequence length="995" mass="113767">MGSQRTKEDDVARISTSIFITNFPETCSAKDLFNTCKQYGHVVDAFIPFKRSKAGKRFGFVRSINVFSVERLVSNLCTIWIDKHKLHANITRFQRSHVNANVSAPISNGEGKNNNSNAKMNTSMYRNQKPTGNGMTYVNAVKGPIQHGSSDSEIPALVLDDDCVMSKDLSNFFLGRVKEFTSLASIKMTLNNEGFMNINISYMGEMWVMLEFGNIKSMKLFRENDCLGGDRRYIVQVMGYNMDGLAQKAKKDWVKKLCGKNKVNILALQETKMENMDLLCVKSCWGNMTFDYVHSDSVGNSGGILCIWDPNAFRKDSVTWSDYFILVRGVWRQNEMDFLIVVVYASHDAKEKMMLWDYLTRVISRWKGKVESSSNETNAMLSLMGKLKFLKTKIRAWNKTNMASQKNVKEKYKIDLEAVEGIIDSGKGNEELALKRMELVKNLQQINNLNSMEMAQKAMLNGQLKEMRILVFFHDFHPISLIRSLYKIIAKILPNRLVGKLGEIVNEVQYAFIADRHILDSPFILDELIQWCKRKKKQLLVFKVDFEKACDSVRWDFLDDILRKFGFGDKWCKWIQTCLGSLRGSIILNGSPTEEFQFYKGLKQGDSRSPFLFILVMESLHLSFQRVEEAGMFKGIKLDNSVSISHMFYADDAVDKIKGAASKLGCLTFKTPFMYLGSIMGGSMSRIQACADVVDRVSSWLSKWKMNMLSIGGRLILPKSVLGSMPIFHMSIFKAPLDVNWKIALASKEKGGLGISRLYALNRGLMFKWFWRFCTQDTSLWFRVIKAIYGETGSVDGNVNSRFKTCWMNIVQEDDKWLDGESLKMRFPRVYALELCKDITVALKVTQHNHVCSLHRRQRGGVEQQFEELLTLINGVRLVPMGDRWTWKLSSSGEFSIASVRRLIDDKTLPDAAQKTKWLRYVPIKVNVIAWKVKSNSLPTRFNISRRGNTRDLGSIEEEQTSFDSKPTLLKNLRIVSGDGVAILCNSVRLYKRRR</sequence>
<organism evidence="3">
    <name type="scientific">Tanacetum cinerariifolium</name>
    <name type="common">Dalmatian daisy</name>
    <name type="synonym">Chrysanthemum cinerariifolium</name>
    <dbReference type="NCBI Taxonomy" id="118510"/>
    <lineage>
        <taxon>Eukaryota</taxon>
        <taxon>Viridiplantae</taxon>
        <taxon>Streptophyta</taxon>
        <taxon>Embryophyta</taxon>
        <taxon>Tracheophyta</taxon>
        <taxon>Spermatophyta</taxon>
        <taxon>Magnoliopsida</taxon>
        <taxon>eudicotyledons</taxon>
        <taxon>Gunneridae</taxon>
        <taxon>Pentapetalae</taxon>
        <taxon>asterids</taxon>
        <taxon>campanulids</taxon>
        <taxon>Asterales</taxon>
        <taxon>Asteraceae</taxon>
        <taxon>Asteroideae</taxon>
        <taxon>Anthemideae</taxon>
        <taxon>Anthemidinae</taxon>
        <taxon>Tanacetum</taxon>
    </lineage>
</organism>
<dbReference type="AlphaFoldDB" id="A0A6L2LEM5"/>